<feature type="domain" description="p-hydroxybenzoic acid efflux pump subunit AaeA-like beta-barrel" evidence="9">
    <location>
        <begin position="190"/>
        <end position="286"/>
    </location>
</feature>
<evidence type="ECO:0000256" key="3">
    <source>
        <dbReference type="ARBA" id="ARBA00022692"/>
    </source>
</evidence>
<dbReference type="InterPro" id="IPR006143">
    <property type="entry name" value="RND_pump_MFP"/>
</dbReference>
<dbReference type="NCBIfam" id="TIGR01730">
    <property type="entry name" value="RND_mfp"/>
    <property type="match status" value="1"/>
</dbReference>
<comment type="subcellular location">
    <subcellularLocation>
        <location evidence="1">Membrane</location>
        <topology evidence="1">Single-pass membrane protein</topology>
    </subcellularLocation>
</comment>
<dbReference type="SUPFAM" id="SSF111369">
    <property type="entry name" value="HlyD-like secretion proteins"/>
    <property type="match status" value="1"/>
</dbReference>
<evidence type="ECO:0000256" key="4">
    <source>
        <dbReference type="ARBA" id="ARBA00022989"/>
    </source>
</evidence>
<dbReference type="Proteomes" id="UP000233332">
    <property type="component" value="Unassembled WGS sequence"/>
</dbReference>
<feature type="domain" description="Multidrug resistance protein MdtA-like barrel-sandwich hybrid" evidence="8">
    <location>
        <begin position="47"/>
        <end position="187"/>
    </location>
</feature>
<dbReference type="InterPro" id="IPR058634">
    <property type="entry name" value="AaeA-lik-b-barrel"/>
</dbReference>
<gene>
    <name evidence="10" type="ORF">COO92_19915</name>
</gene>
<dbReference type="RefSeq" id="WP_101304708.1">
    <property type="nucleotide sequence ID" value="NZ_NXGX01000010.1"/>
</dbReference>
<keyword evidence="11" id="KW-1185">Reference proteome</keyword>
<dbReference type="InterPro" id="IPR058625">
    <property type="entry name" value="MdtA-like_BSH"/>
</dbReference>
<keyword evidence="3" id="KW-0812">Transmembrane</keyword>
<dbReference type="Pfam" id="PF25917">
    <property type="entry name" value="BSH_RND"/>
    <property type="match status" value="1"/>
</dbReference>
<dbReference type="Gene3D" id="1.10.287.470">
    <property type="entry name" value="Helix hairpin bin"/>
    <property type="match status" value="1"/>
</dbReference>
<evidence type="ECO:0000259" key="9">
    <source>
        <dbReference type="Pfam" id="PF25963"/>
    </source>
</evidence>
<comment type="similarity">
    <text evidence="2">Belongs to the membrane fusion protein (MFP) (TC 8.A.1) family.</text>
</comment>
<dbReference type="PANTHER" id="PTHR30367">
    <property type="entry name" value="P-HYDROXYBENZOIC ACID EFFLUX PUMP SUBUNIT AAEA-RELATED"/>
    <property type="match status" value="1"/>
</dbReference>
<protein>
    <submittedName>
        <fullName evidence="10">Efflux transporter periplasmic adaptor subunit</fullName>
    </submittedName>
</protein>
<dbReference type="GO" id="GO:0022857">
    <property type="term" value="F:transmembrane transporter activity"/>
    <property type="evidence" value="ECO:0007669"/>
    <property type="project" value="InterPro"/>
</dbReference>
<comment type="caution">
    <text evidence="10">The sequence shown here is derived from an EMBL/GenBank/DDBJ whole genome shotgun (WGS) entry which is preliminary data.</text>
</comment>
<sequence>MKSLFAKIARVGFTLVLVGAAVAGGVHLYDYYMNEPWTRDGRISADVVSVAPDIAGLVRDVNVQDNQIVKAGDLLFTLDPARYQVAVDQAQAKLSSAVAARDQAAREVKRYKGLNSDVVSRQKKEQVTTTLQTAQAAMELAQADLDLARLNLERTRVVASVDGIVTNFSLRPGNYVGAGSAVAALVDSTSFYVAGYFEENKLPRIAINDPVEIRLMGEDRSLFGHVVSIAGGIQDSERSGSSAGLAVIKPTFSWVRLAQRVPVRIAIDDVPDDIRLVAGRSASVIVLQPDEDGSLAKLGGQLTDHLNAGLVF</sequence>
<proteinExistence type="inferred from homology"/>
<organism evidence="10 11">
    <name type="scientific">Thalassospira lohafexi</name>
    <dbReference type="NCBI Taxonomy" id="744227"/>
    <lineage>
        <taxon>Bacteria</taxon>
        <taxon>Pseudomonadati</taxon>
        <taxon>Pseudomonadota</taxon>
        <taxon>Alphaproteobacteria</taxon>
        <taxon>Rhodospirillales</taxon>
        <taxon>Thalassospiraceae</taxon>
        <taxon>Thalassospira</taxon>
    </lineage>
</organism>
<evidence type="ECO:0000256" key="5">
    <source>
        <dbReference type="ARBA" id="ARBA00023136"/>
    </source>
</evidence>
<dbReference type="InterPro" id="IPR058624">
    <property type="entry name" value="MdtA-like_HH"/>
</dbReference>
<evidence type="ECO:0000256" key="1">
    <source>
        <dbReference type="ARBA" id="ARBA00004167"/>
    </source>
</evidence>
<dbReference type="AlphaFoldDB" id="A0A2N3L1J8"/>
<dbReference type="PANTHER" id="PTHR30367:SF12">
    <property type="entry name" value="P-HYDROXYBENZOIC ACID EFFLUX PUMP SUBUNIT AAEA"/>
    <property type="match status" value="1"/>
</dbReference>
<dbReference type="InterPro" id="IPR050393">
    <property type="entry name" value="MFP_Efflux_Pump"/>
</dbReference>
<feature type="coiled-coil region" evidence="6">
    <location>
        <begin position="87"/>
        <end position="151"/>
    </location>
</feature>
<dbReference type="Pfam" id="PF25876">
    <property type="entry name" value="HH_MFP_RND"/>
    <property type="match status" value="1"/>
</dbReference>
<evidence type="ECO:0000256" key="6">
    <source>
        <dbReference type="SAM" id="Coils"/>
    </source>
</evidence>
<dbReference type="Pfam" id="PF25963">
    <property type="entry name" value="Beta-barrel_AAEA"/>
    <property type="match status" value="1"/>
</dbReference>
<accession>A0A2N3L1J8</accession>
<dbReference type="Gene3D" id="2.40.50.100">
    <property type="match status" value="1"/>
</dbReference>
<evidence type="ECO:0000256" key="2">
    <source>
        <dbReference type="ARBA" id="ARBA00009477"/>
    </source>
</evidence>
<dbReference type="EMBL" id="NXGX01000010">
    <property type="protein sequence ID" value="PKR56678.1"/>
    <property type="molecule type" value="Genomic_DNA"/>
</dbReference>
<evidence type="ECO:0000313" key="10">
    <source>
        <dbReference type="EMBL" id="PKR56678.1"/>
    </source>
</evidence>
<dbReference type="Gene3D" id="2.40.30.170">
    <property type="match status" value="1"/>
</dbReference>
<feature type="domain" description="Multidrug resistance protein MdtA-like alpha-helical hairpin" evidence="7">
    <location>
        <begin position="87"/>
        <end position="154"/>
    </location>
</feature>
<dbReference type="GO" id="GO:0016020">
    <property type="term" value="C:membrane"/>
    <property type="evidence" value="ECO:0007669"/>
    <property type="project" value="InterPro"/>
</dbReference>
<evidence type="ECO:0000313" key="11">
    <source>
        <dbReference type="Proteomes" id="UP000233332"/>
    </source>
</evidence>
<keyword evidence="6" id="KW-0175">Coiled coil</keyword>
<name>A0A2N3L1J8_9PROT</name>
<evidence type="ECO:0000259" key="8">
    <source>
        <dbReference type="Pfam" id="PF25917"/>
    </source>
</evidence>
<reference evidence="10 11" key="1">
    <citation type="submission" date="2017-09" db="EMBL/GenBank/DDBJ databases">
        <title>Biodiversity and function of Thalassospira species in the particle-attached aromatic-hydrocarbon-degrading consortia from the surface seawater of the China South Sea.</title>
        <authorList>
            <person name="Dong C."/>
            <person name="Lai Q."/>
            <person name="Shao Z."/>
        </authorList>
    </citation>
    <scope>NUCLEOTIDE SEQUENCE [LARGE SCALE GENOMIC DNA]</scope>
    <source>
        <strain evidence="10 11">139Z-12</strain>
    </source>
</reference>
<keyword evidence="5" id="KW-0472">Membrane</keyword>
<evidence type="ECO:0000259" key="7">
    <source>
        <dbReference type="Pfam" id="PF25876"/>
    </source>
</evidence>
<keyword evidence="4" id="KW-1133">Transmembrane helix</keyword>